<dbReference type="SMART" id="SM00448">
    <property type="entry name" value="REC"/>
    <property type="match status" value="1"/>
</dbReference>
<dbReference type="InterPro" id="IPR011110">
    <property type="entry name" value="Reg_prop"/>
</dbReference>
<evidence type="ECO:0000256" key="6">
    <source>
        <dbReference type="ARBA" id="ARBA00023163"/>
    </source>
</evidence>
<dbReference type="InterPro" id="IPR011123">
    <property type="entry name" value="Y_Y_Y"/>
</dbReference>
<dbReference type="FunFam" id="1.10.287.130:FF:000045">
    <property type="entry name" value="Two-component system sensor histidine kinase/response regulator"/>
    <property type="match status" value="1"/>
</dbReference>
<dbReference type="AlphaFoldDB" id="A0A7X0MHB1"/>
<dbReference type="PROSITE" id="PS01124">
    <property type="entry name" value="HTH_ARAC_FAMILY_2"/>
    <property type="match status" value="1"/>
</dbReference>
<dbReference type="InterPro" id="IPR001789">
    <property type="entry name" value="Sig_transdc_resp-reg_receiver"/>
</dbReference>
<dbReference type="InterPro" id="IPR009057">
    <property type="entry name" value="Homeodomain-like_sf"/>
</dbReference>
<gene>
    <name evidence="11" type="ORF">HDF25_001090</name>
</gene>
<dbReference type="Gene3D" id="2.130.10.10">
    <property type="entry name" value="YVTN repeat-like/Quinoprotein amine dehydrogenase"/>
    <property type="match status" value="2"/>
</dbReference>
<dbReference type="Pfam" id="PF07495">
    <property type="entry name" value="Y_Y_Y"/>
    <property type="match status" value="1"/>
</dbReference>
<dbReference type="EC" id="2.7.13.3" evidence="2"/>
<reference evidence="11 12" key="1">
    <citation type="submission" date="2020-08" db="EMBL/GenBank/DDBJ databases">
        <title>Genomic Encyclopedia of Type Strains, Phase IV (KMG-V): Genome sequencing to study the core and pangenomes of soil and plant-associated prokaryotes.</title>
        <authorList>
            <person name="Whitman W."/>
        </authorList>
    </citation>
    <scope>NUCLEOTIDE SEQUENCE [LARGE SCALE GENOMIC DNA]</scope>
    <source>
        <strain evidence="11 12">M2T3</strain>
    </source>
</reference>
<dbReference type="GO" id="GO:0016829">
    <property type="term" value="F:lyase activity"/>
    <property type="evidence" value="ECO:0007669"/>
    <property type="project" value="UniProtKB-KW"/>
</dbReference>
<dbReference type="Proteomes" id="UP000521017">
    <property type="component" value="Unassembled WGS sequence"/>
</dbReference>
<keyword evidence="11" id="KW-0808">Transferase</keyword>
<dbReference type="InterPro" id="IPR013783">
    <property type="entry name" value="Ig-like_fold"/>
</dbReference>
<dbReference type="Gene3D" id="3.30.565.10">
    <property type="entry name" value="Histidine kinase-like ATPase, C-terminal domain"/>
    <property type="match status" value="1"/>
</dbReference>
<dbReference type="SUPFAM" id="SSF55874">
    <property type="entry name" value="ATPase domain of HSP90 chaperone/DNA topoisomerase II/histidine kinase"/>
    <property type="match status" value="1"/>
</dbReference>
<dbReference type="InterPro" id="IPR036890">
    <property type="entry name" value="HATPase_C_sf"/>
</dbReference>
<keyword evidence="11" id="KW-0456">Lyase</keyword>
<evidence type="ECO:0000256" key="2">
    <source>
        <dbReference type="ARBA" id="ARBA00012438"/>
    </source>
</evidence>
<dbReference type="SUPFAM" id="SSF52172">
    <property type="entry name" value="CheY-like"/>
    <property type="match status" value="1"/>
</dbReference>
<organism evidence="11 12">
    <name type="scientific">Pedobacter cryoconitis</name>
    <dbReference type="NCBI Taxonomy" id="188932"/>
    <lineage>
        <taxon>Bacteria</taxon>
        <taxon>Pseudomonadati</taxon>
        <taxon>Bacteroidota</taxon>
        <taxon>Sphingobacteriia</taxon>
        <taxon>Sphingobacteriales</taxon>
        <taxon>Sphingobacteriaceae</taxon>
        <taxon>Pedobacter</taxon>
    </lineage>
</organism>
<evidence type="ECO:0000259" key="10">
    <source>
        <dbReference type="PROSITE" id="PS50110"/>
    </source>
</evidence>
<evidence type="ECO:0000313" key="12">
    <source>
        <dbReference type="Proteomes" id="UP000521017"/>
    </source>
</evidence>
<keyword evidence="11" id="KW-0418">Kinase</keyword>
<evidence type="ECO:0000256" key="5">
    <source>
        <dbReference type="ARBA" id="ARBA00023125"/>
    </source>
</evidence>
<evidence type="ECO:0000259" key="8">
    <source>
        <dbReference type="PROSITE" id="PS01124"/>
    </source>
</evidence>
<keyword evidence="5 11" id="KW-0238">DNA-binding</keyword>
<dbReference type="PRINTS" id="PR00344">
    <property type="entry name" value="BCTRLSENSOR"/>
</dbReference>
<dbReference type="InterPro" id="IPR003594">
    <property type="entry name" value="HATPase_dom"/>
</dbReference>
<dbReference type="SUPFAM" id="SSF46689">
    <property type="entry name" value="Homeodomain-like"/>
    <property type="match status" value="1"/>
</dbReference>
<keyword evidence="3 7" id="KW-0597">Phosphoprotein</keyword>
<dbReference type="Pfam" id="PF00512">
    <property type="entry name" value="HisKA"/>
    <property type="match status" value="1"/>
</dbReference>
<dbReference type="Gene3D" id="3.40.50.2300">
    <property type="match status" value="1"/>
</dbReference>
<accession>A0A7X0MHB1</accession>
<dbReference type="SUPFAM" id="SSF47384">
    <property type="entry name" value="Homodimeric domain of signal transducing histidine kinase"/>
    <property type="match status" value="1"/>
</dbReference>
<dbReference type="CDD" id="cd17574">
    <property type="entry name" value="REC_OmpR"/>
    <property type="match status" value="1"/>
</dbReference>
<feature type="domain" description="Histidine kinase" evidence="9">
    <location>
        <begin position="599"/>
        <end position="813"/>
    </location>
</feature>
<evidence type="ECO:0000256" key="7">
    <source>
        <dbReference type="PROSITE-ProRule" id="PRU00169"/>
    </source>
</evidence>
<dbReference type="Pfam" id="PF12833">
    <property type="entry name" value="HTH_18"/>
    <property type="match status" value="1"/>
</dbReference>
<feature type="modified residue" description="4-aspartylphosphate" evidence="7">
    <location>
        <position position="910"/>
    </location>
</feature>
<dbReference type="InterPro" id="IPR015943">
    <property type="entry name" value="WD40/YVTN_repeat-like_dom_sf"/>
</dbReference>
<dbReference type="SMART" id="SM00387">
    <property type="entry name" value="HATPase_c"/>
    <property type="match status" value="1"/>
</dbReference>
<dbReference type="InterPro" id="IPR004358">
    <property type="entry name" value="Sig_transdc_His_kin-like_C"/>
</dbReference>
<dbReference type="PANTHER" id="PTHR43547">
    <property type="entry name" value="TWO-COMPONENT HISTIDINE KINASE"/>
    <property type="match status" value="1"/>
</dbReference>
<dbReference type="GO" id="GO:0003700">
    <property type="term" value="F:DNA-binding transcription factor activity"/>
    <property type="evidence" value="ECO:0007669"/>
    <property type="project" value="InterPro"/>
</dbReference>
<dbReference type="InterPro" id="IPR005467">
    <property type="entry name" value="His_kinase_dom"/>
</dbReference>
<dbReference type="EMBL" id="JACHCC010000003">
    <property type="protein sequence ID" value="MBB6498949.1"/>
    <property type="molecule type" value="Genomic_DNA"/>
</dbReference>
<dbReference type="GO" id="GO:0000155">
    <property type="term" value="F:phosphorelay sensor kinase activity"/>
    <property type="evidence" value="ECO:0007669"/>
    <property type="project" value="InterPro"/>
</dbReference>
<evidence type="ECO:0000256" key="1">
    <source>
        <dbReference type="ARBA" id="ARBA00000085"/>
    </source>
</evidence>
<dbReference type="InterPro" id="IPR036097">
    <property type="entry name" value="HisK_dim/P_sf"/>
</dbReference>
<feature type="domain" description="HTH araC/xylS-type" evidence="8">
    <location>
        <begin position="1009"/>
        <end position="1108"/>
    </location>
</feature>
<comment type="catalytic activity">
    <reaction evidence="1">
        <text>ATP + protein L-histidine = ADP + protein N-phospho-L-histidine.</text>
        <dbReference type="EC" id="2.7.13.3"/>
    </reaction>
</comment>
<dbReference type="InterPro" id="IPR003661">
    <property type="entry name" value="HisK_dim/P_dom"/>
</dbReference>
<dbReference type="SMART" id="SM00342">
    <property type="entry name" value="HTH_ARAC"/>
    <property type="match status" value="1"/>
</dbReference>
<dbReference type="Pfam" id="PF07494">
    <property type="entry name" value="Reg_prop"/>
    <property type="match status" value="1"/>
</dbReference>
<evidence type="ECO:0000256" key="4">
    <source>
        <dbReference type="ARBA" id="ARBA00023015"/>
    </source>
</evidence>
<dbReference type="Pfam" id="PF02518">
    <property type="entry name" value="HATPase_c"/>
    <property type="match status" value="1"/>
</dbReference>
<evidence type="ECO:0000313" key="11">
    <source>
        <dbReference type="EMBL" id="MBB6498949.1"/>
    </source>
</evidence>
<keyword evidence="4" id="KW-0805">Transcription regulation</keyword>
<dbReference type="RefSeq" id="WP_184623551.1">
    <property type="nucleotide sequence ID" value="NZ_JACHCC010000003.1"/>
</dbReference>
<dbReference type="InterPro" id="IPR018060">
    <property type="entry name" value="HTH_AraC"/>
</dbReference>
<dbReference type="InterPro" id="IPR018062">
    <property type="entry name" value="HTH_AraC-typ_CS"/>
</dbReference>
<name>A0A7X0MHB1_9SPHI</name>
<dbReference type="Gene3D" id="2.60.40.10">
    <property type="entry name" value="Immunoglobulins"/>
    <property type="match status" value="1"/>
</dbReference>
<proteinExistence type="predicted"/>
<dbReference type="PROSITE" id="PS50109">
    <property type="entry name" value="HIS_KIN"/>
    <property type="match status" value="1"/>
</dbReference>
<dbReference type="CDD" id="cd00082">
    <property type="entry name" value="HisKA"/>
    <property type="match status" value="1"/>
</dbReference>
<dbReference type="PROSITE" id="PS50110">
    <property type="entry name" value="RESPONSE_REGULATORY"/>
    <property type="match status" value="1"/>
</dbReference>
<comment type="caution">
    <text evidence="11">The sequence shown here is derived from an EMBL/GenBank/DDBJ whole genome shotgun (WGS) entry which is preliminary data.</text>
</comment>
<dbReference type="SUPFAM" id="SSF63829">
    <property type="entry name" value="Calcium-dependent phosphotriesterase"/>
    <property type="match status" value="2"/>
</dbReference>
<dbReference type="Pfam" id="PF00072">
    <property type="entry name" value="Response_reg"/>
    <property type="match status" value="1"/>
</dbReference>
<evidence type="ECO:0000259" key="9">
    <source>
        <dbReference type="PROSITE" id="PS50109"/>
    </source>
</evidence>
<dbReference type="PROSITE" id="PS00041">
    <property type="entry name" value="HTH_ARAC_FAMILY_1"/>
    <property type="match status" value="1"/>
</dbReference>
<dbReference type="PANTHER" id="PTHR43547:SF2">
    <property type="entry name" value="HYBRID SIGNAL TRANSDUCTION HISTIDINE KINASE C"/>
    <property type="match status" value="1"/>
</dbReference>
<protein>
    <recommendedName>
        <fullName evidence="2">histidine kinase</fullName>
        <ecNumber evidence="2">2.7.13.3</ecNumber>
    </recommendedName>
</protein>
<dbReference type="SMART" id="SM00388">
    <property type="entry name" value="HisKA"/>
    <property type="match status" value="1"/>
</dbReference>
<feature type="domain" description="Response regulatory" evidence="10">
    <location>
        <begin position="862"/>
        <end position="977"/>
    </location>
</feature>
<dbReference type="InterPro" id="IPR011006">
    <property type="entry name" value="CheY-like_superfamily"/>
</dbReference>
<evidence type="ECO:0000256" key="3">
    <source>
        <dbReference type="ARBA" id="ARBA00022553"/>
    </source>
</evidence>
<sequence>MALDQHGRLWLGNDDGLYCFINHQLKQVYVSKNRIVNLSVKNEVLWIASDGDGILTKKTTDFNPPEEFVLPANPENTGKFISSIFQDTDSRIWIGTLLHGAILVESPATEIWSYKHWTGADKGLLNKAILSLSEDKDHTLWIGSNGYGLCNFNPKNGHFRNYSTKTSPTLSSDFITSILTAADGAIWLSTWGGGVLRYNRAQNTFEHYRCINPQTRKEDKNTWKLFQDKQNKNIWLGTCLNGAVYIFNPNKNRFEIFDPKLINIISFFEDEYGQLWAGTYNALIKVDQKHKKHQYFPTEFAVRNIKSDGHKKLWIATEGGGLQLFDPNNNTFTSYTETAGLASNTTFEIIEDKQANLWISTLGGISIFNPQNKRFKTLNAERGLLSNELSYNAALKLSSGQMAFGSVMGLNLINPDNFKNYNKHRDIYLTNISINNLPIASQLQYVTQKTTAKITAIKIPYDKATVLLSFVSPKYSNHASWSYAYYLQGWDKTWSTTGKNRSTVYNRLTEGTYYFKVKLSEQGNIANNTETLLTIIVLPPFYRSWWAYTFYVICTAALIYAIIRYRSNQIRQAYEVGFAKLQLIKEKELNEKKLNFFTNISHEFRTPLTLIINPLKDLLENSDHFDAKTELNTMLRNSKRLINLTDQLLGFRKLENQILKVYPINFHEMCEEIFKCFDVMARSKNITYRFISPDQDLILYVDYQKIEICIFNLLSNAFKYTPINGDITLKLVNTTDEVSVMIIDNGPGISNKNDNPEKIFEKYYQAEDKFAGEGFGIGLHLVKEFISAHHGSVFYQRDSEQHTVFTLTLKKGSAHYSSIELVSTPPTRQILSLDDINHEDPEEQLIDQADLTSASFITDKKIILVVDDDQEIRKYLKRLLQNQYTIKEAEDGEIGLQMINDFMPDLVIADIVMKNMNGVDFCRNVKHNHKLEHIPVILLTATTSADYKLIGIECGADDYITKPFENKFLIARIDNILKNKSKVQKYFLDTITLHKNSDKVPADFSSFLDKCIEYVEMHINDRELSISALAQETGLSHSGLYRKIKSISGLSINAFIRYIRLRKAALILLTTEANINEVAFQVGINDIKHFRTQFKKVFGLNPSSYVKKHKNSLNPNLKSVINRYH</sequence>
<dbReference type="Gene3D" id="1.10.287.130">
    <property type="match status" value="1"/>
</dbReference>
<dbReference type="Gene3D" id="1.10.10.60">
    <property type="entry name" value="Homeodomain-like"/>
    <property type="match status" value="1"/>
</dbReference>
<keyword evidence="6" id="KW-0804">Transcription</keyword>
<dbReference type="GO" id="GO:0043565">
    <property type="term" value="F:sequence-specific DNA binding"/>
    <property type="evidence" value="ECO:0007669"/>
    <property type="project" value="InterPro"/>
</dbReference>